<feature type="transmembrane region" description="Helical" evidence="1">
    <location>
        <begin position="128"/>
        <end position="147"/>
    </location>
</feature>
<feature type="transmembrane region" description="Helical" evidence="1">
    <location>
        <begin position="12"/>
        <end position="31"/>
    </location>
</feature>
<comment type="caution">
    <text evidence="2">The sequence shown here is derived from an EMBL/GenBank/DDBJ whole genome shotgun (WGS) entry which is preliminary data.</text>
</comment>
<proteinExistence type="predicted"/>
<sequence>MNTHVNLSKPLMIVALVTGIILLVPLIVMQYTTEVNWGVGDFIVMGILLFGTGAAFVILTAYSYNAIHKVAMVFAIGATFLMIWSNLAVGLIGGGANAGNLMYAAVLLVGLVGTYHSRFSSRGMERTMFAMALTFVLIAIIALVANMQDYPGSSVKEIIGVNALFTILYVIAGMLFRFVGTEEDKQLKKSNS</sequence>
<gene>
    <name evidence="2" type="ORF">SanaruYs_03160</name>
</gene>
<organism evidence="2 3">
    <name type="scientific">Chryseotalea sanaruensis</name>
    <dbReference type="NCBI Taxonomy" id="2482724"/>
    <lineage>
        <taxon>Bacteria</taxon>
        <taxon>Pseudomonadati</taxon>
        <taxon>Bacteroidota</taxon>
        <taxon>Cytophagia</taxon>
        <taxon>Cytophagales</taxon>
        <taxon>Chryseotaleaceae</taxon>
        <taxon>Chryseotalea</taxon>
    </lineage>
</organism>
<protein>
    <submittedName>
        <fullName evidence="2">Uncharacterized protein</fullName>
    </submittedName>
</protein>
<keyword evidence="1" id="KW-1133">Transmembrane helix</keyword>
<feature type="transmembrane region" description="Helical" evidence="1">
    <location>
        <begin position="159"/>
        <end position="179"/>
    </location>
</feature>
<dbReference type="EMBL" id="BHXQ01000001">
    <property type="protein sequence ID" value="GCC50101.1"/>
    <property type="molecule type" value="Genomic_DNA"/>
</dbReference>
<feature type="transmembrane region" description="Helical" evidence="1">
    <location>
        <begin position="98"/>
        <end position="116"/>
    </location>
</feature>
<dbReference type="Proteomes" id="UP000288227">
    <property type="component" value="Unassembled WGS sequence"/>
</dbReference>
<keyword evidence="1" id="KW-0472">Membrane</keyword>
<keyword evidence="3" id="KW-1185">Reference proteome</keyword>
<evidence type="ECO:0000313" key="2">
    <source>
        <dbReference type="EMBL" id="GCC50101.1"/>
    </source>
</evidence>
<feature type="transmembrane region" description="Helical" evidence="1">
    <location>
        <begin position="43"/>
        <end position="64"/>
    </location>
</feature>
<evidence type="ECO:0000256" key="1">
    <source>
        <dbReference type="SAM" id="Phobius"/>
    </source>
</evidence>
<reference evidence="2 3" key="1">
    <citation type="submission" date="2018-11" db="EMBL/GenBank/DDBJ databases">
        <title>Chryseotalea sanarue gen. nov., sp., nov., a member of the family Cytophagaceae, isolated from a brackish lake in Hamamatsu Japan.</title>
        <authorList>
            <person name="Maejima Y."/>
            <person name="Iino T."/>
            <person name="Muraguchi Y."/>
            <person name="Fukuda K."/>
            <person name="Ohkuma M."/>
            <person name="Moriuchi R."/>
            <person name="Dohra H."/>
            <person name="Kimbara K."/>
            <person name="Shintani M."/>
        </authorList>
    </citation>
    <scope>NUCLEOTIDE SEQUENCE [LARGE SCALE GENOMIC DNA]</scope>
    <source>
        <strain evidence="2 3">Ys</strain>
    </source>
</reference>
<name>A0A401U5B4_9BACT</name>
<dbReference type="OrthoDB" id="9813621at2"/>
<dbReference type="RefSeq" id="WP_127120755.1">
    <property type="nucleotide sequence ID" value="NZ_BHXQ01000001.1"/>
</dbReference>
<dbReference type="AlphaFoldDB" id="A0A401U5B4"/>
<feature type="transmembrane region" description="Helical" evidence="1">
    <location>
        <begin position="71"/>
        <end position="92"/>
    </location>
</feature>
<accession>A0A401U5B4</accession>
<keyword evidence="1" id="KW-0812">Transmembrane</keyword>
<evidence type="ECO:0000313" key="3">
    <source>
        <dbReference type="Proteomes" id="UP000288227"/>
    </source>
</evidence>